<dbReference type="Proteomes" id="UP000308760">
    <property type="component" value="Unassembled WGS sequence"/>
</dbReference>
<organism evidence="2 3">
    <name type="scientific">Glycomyces buryatensis</name>
    <dbReference type="NCBI Taxonomy" id="2570927"/>
    <lineage>
        <taxon>Bacteria</taxon>
        <taxon>Bacillati</taxon>
        <taxon>Actinomycetota</taxon>
        <taxon>Actinomycetes</taxon>
        <taxon>Glycomycetales</taxon>
        <taxon>Glycomycetaceae</taxon>
        <taxon>Glycomyces</taxon>
    </lineage>
</organism>
<dbReference type="AlphaFoldDB" id="A0A4S8Q8B2"/>
<keyword evidence="3" id="KW-1185">Reference proteome</keyword>
<accession>A0A4S8Q8B2</accession>
<sequence length="87" mass="8923">MLNWRVPSPGSRGGGGAPTDAEPTEADPTEARPVRPVTEALPVAPPTEAEPEARPTEAEPEARPLARGRGVGAWPPVPGCAPEASQP</sequence>
<feature type="compositionally biased region" description="Low complexity" evidence="1">
    <location>
        <begin position="1"/>
        <end position="10"/>
    </location>
</feature>
<dbReference type="EMBL" id="STGY01000056">
    <property type="protein sequence ID" value="THV40623.1"/>
    <property type="molecule type" value="Genomic_DNA"/>
</dbReference>
<name>A0A4S8Q8B2_9ACTN</name>
<comment type="caution">
    <text evidence="2">The sequence shown here is derived from an EMBL/GenBank/DDBJ whole genome shotgun (WGS) entry which is preliminary data.</text>
</comment>
<feature type="compositionally biased region" description="Basic and acidic residues" evidence="1">
    <location>
        <begin position="51"/>
        <end position="64"/>
    </location>
</feature>
<evidence type="ECO:0000313" key="3">
    <source>
        <dbReference type="Proteomes" id="UP000308760"/>
    </source>
</evidence>
<protein>
    <submittedName>
        <fullName evidence="2">Uncharacterized protein</fullName>
    </submittedName>
</protein>
<reference evidence="3" key="1">
    <citation type="submission" date="2019-04" db="EMBL/GenBank/DDBJ databases">
        <title>Nocardioides xinjiangensis sp. nov.</title>
        <authorList>
            <person name="Liu S."/>
        </authorList>
    </citation>
    <scope>NUCLEOTIDE SEQUENCE [LARGE SCALE GENOMIC DNA]</scope>
    <source>
        <strain evidence="3">18</strain>
    </source>
</reference>
<evidence type="ECO:0000313" key="2">
    <source>
        <dbReference type="EMBL" id="THV40623.1"/>
    </source>
</evidence>
<evidence type="ECO:0000256" key="1">
    <source>
        <dbReference type="SAM" id="MobiDB-lite"/>
    </source>
</evidence>
<gene>
    <name evidence="2" type="ORF">FAB82_15285</name>
</gene>
<feature type="region of interest" description="Disordered" evidence="1">
    <location>
        <begin position="1"/>
        <end position="87"/>
    </location>
</feature>
<reference evidence="2 3" key="2">
    <citation type="submission" date="2019-05" db="EMBL/GenBank/DDBJ databases">
        <title>Glycomyces buryatensis sp. nov.</title>
        <authorList>
            <person name="Nikitina E."/>
        </authorList>
    </citation>
    <scope>NUCLEOTIDE SEQUENCE [LARGE SCALE GENOMIC DNA]</scope>
    <source>
        <strain evidence="2 3">18</strain>
    </source>
</reference>
<proteinExistence type="predicted"/>